<dbReference type="InterPro" id="IPR018000">
    <property type="entry name" value="Neurotransmitter_ion_chnl_CS"/>
</dbReference>
<dbReference type="PROSITE" id="PS00236">
    <property type="entry name" value="NEUROTR_ION_CHANNEL"/>
    <property type="match status" value="1"/>
</dbReference>
<dbReference type="Gene3D" id="2.70.170.10">
    <property type="entry name" value="Neurotransmitter-gated ion-channel ligand-binding domain"/>
    <property type="match status" value="1"/>
</dbReference>
<dbReference type="PANTHER" id="PTHR18945">
    <property type="entry name" value="NEUROTRANSMITTER GATED ION CHANNEL"/>
    <property type="match status" value="1"/>
</dbReference>
<evidence type="ECO:0000256" key="3">
    <source>
        <dbReference type="RuleBase" id="RU000687"/>
    </source>
</evidence>
<accession>A0A8S1GT46</accession>
<dbReference type="AlphaFoldDB" id="A0A8S1GT46"/>
<organism evidence="5 6">
    <name type="scientific">Caenorhabditis auriculariae</name>
    <dbReference type="NCBI Taxonomy" id="2777116"/>
    <lineage>
        <taxon>Eukaryota</taxon>
        <taxon>Metazoa</taxon>
        <taxon>Ecdysozoa</taxon>
        <taxon>Nematoda</taxon>
        <taxon>Chromadorea</taxon>
        <taxon>Rhabditida</taxon>
        <taxon>Rhabditina</taxon>
        <taxon>Rhabditomorpha</taxon>
        <taxon>Rhabditoidea</taxon>
        <taxon>Rhabditidae</taxon>
        <taxon>Peloderinae</taxon>
        <taxon>Caenorhabditis</taxon>
    </lineage>
</organism>
<gene>
    <name evidence="5" type="ORF">CAUJ_LOCUS2756</name>
</gene>
<keyword evidence="3" id="KW-0813">Transport</keyword>
<sequence length="255" mass="29164">MLAALLLSTLVRSQDLGDCDALNDTCTTGQTNQLHDEFLKQRIKLQEVIFREYTPAIPPFYTLYSLNNGNESLPSMFTVNIELSMLKLVSVSEPEEKVTVIFDYLMTWQDIRLRWNPAQYGGIEYIYIGLSSIWVPPVATVDAHDVVDYRQGEQKVAFINYNGSVGTYMATVTSVVCAMDIYKFPLDEQTCSVSLMDHLFRNAEYQITTSMTYLPRPLSMLGNGEWEMKRIWRREENITDDDGVFVTNIACLTTR</sequence>
<keyword evidence="3" id="KW-0406">Ion transport</keyword>
<dbReference type="GO" id="GO:0016020">
    <property type="term" value="C:membrane"/>
    <property type="evidence" value="ECO:0007669"/>
    <property type="project" value="UniProtKB-SubCell"/>
</dbReference>
<comment type="caution">
    <text evidence="5">The sequence shown here is derived from an EMBL/GenBank/DDBJ whole genome shotgun (WGS) entry which is preliminary data.</text>
</comment>
<feature type="domain" description="Neurotransmitter-gated ion-channel ligand-binding" evidence="4">
    <location>
        <begin position="76"/>
        <end position="230"/>
    </location>
</feature>
<dbReference type="EMBL" id="CAJGYM010000005">
    <property type="protein sequence ID" value="CAD6186837.1"/>
    <property type="molecule type" value="Genomic_DNA"/>
</dbReference>
<keyword evidence="3" id="KW-0407">Ion channel</keyword>
<evidence type="ECO:0000256" key="1">
    <source>
        <dbReference type="ARBA" id="ARBA00004141"/>
    </source>
</evidence>
<keyword evidence="2" id="KW-0472">Membrane</keyword>
<evidence type="ECO:0000259" key="4">
    <source>
        <dbReference type="Pfam" id="PF02931"/>
    </source>
</evidence>
<dbReference type="SUPFAM" id="SSF63712">
    <property type="entry name" value="Nicotinic receptor ligand binding domain-like"/>
    <property type="match status" value="1"/>
</dbReference>
<keyword evidence="6" id="KW-1185">Reference proteome</keyword>
<comment type="similarity">
    <text evidence="3">Belongs to the ligand-gated ion channel (TC 1.A.9) family.</text>
</comment>
<dbReference type="InterPro" id="IPR006202">
    <property type="entry name" value="Neur_chan_lig-bd"/>
</dbReference>
<evidence type="ECO:0000256" key="2">
    <source>
        <dbReference type="ARBA" id="ARBA00023136"/>
    </source>
</evidence>
<reference evidence="5" key="1">
    <citation type="submission" date="2020-10" db="EMBL/GenBank/DDBJ databases">
        <authorList>
            <person name="Kikuchi T."/>
        </authorList>
    </citation>
    <scope>NUCLEOTIDE SEQUENCE</scope>
    <source>
        <strain evidence="5">NKZ352</strain>
    </source>
</reference>
<evidence type="ECO:0000313" key="6">
    <source>
        <dbReference type="Proteomes" id="UP000835052"/>
    </source>
</evidence>
<dbReference type="InterPro" id="IPR036734">
    <property type="entry name" value="Neur_chan_lig-bd_sf"/>
</dbReference>
<dbReference type="Proteomes" id="UP000835052">
    <property type="component" value="Unassembled WGS sequence"/>
</dbReference>
<dbReference type="CDD" id="cd18989">
    <property type="entry name" value="LGIC_ECD_cation"/>
    <property type="match status" value="1"/>
</dbReference>
<dbReference type="PRINTS" id="PR00252">
    <property type="entry name" value="NRIONCHANNEL"/>
</dbReference>
<dbReference type="OrthoDB" id="5866477at2759"/>
<dbReference type="FunFam" id="2.70.170.10:FF:000027">
    <property type="entry name" value="Ligand-Gated ion Channel"/>
    <property type="match status" value="1"/>
</dbReference>
<evidence type="ECO:0000313" key="5">
    <source>
        <dbReference type="EMBL" id="CAD6186837.1"/>
    </source>
</evidence>
<dbReference type="GO" id="GO:0004888">
    <property type="term" value="F:transmembrane signaling receptor activity"/>
    <property type="evidence" value="ECO:0007669"/>
    <property type="project" value="InterPro"/>
</dbReference>
<protein>
    <recommendedName>
        <fullName evidence="4">Neurotransmitter-gated ion-channel ligand-binding domain-containing protein</fullName>
    </recommendedName>
</protein>
<proteinExistence type="inferred from homology"/>
<dbReference type="Pfam" id="PF02931">
    <property type="entry name" value="Neur_chan_LBD"/>
    <property type="match status" value="1"/>
</dbReference>
<dbReference type="GO" id="GO:0005230">
    <property type="term" value="F:extracellular ligand-gated monoatomic ion channel activity"/>
    <property type="evidence" value="ECO:0007669"/>
    <property type="project" value="InterPro"/>
</dbReference>
<comment type="subcellular location">
    <subcellularLocation>
        <location evidence="1">Membrane</location>
        <topology evidence="1">Multi-pass membrane protein</topology>
    </subcellularLocation>
</comment>
<name>A0A8S1GT46_9PELO</name>
<dbReference type="InterPro" id="IPR006201">
    <property type="entry name" value="Neur_channel"/>
</dbReference>